<evidence type="ECO:0000256" key="2">
    <source>
        <dbReference type="ARBA" id="ARBA00022553"/>
    </source>
</evidence>
<evidence type="ECO:0000256" key="1">
    <source>
        <dbReference type="ARBA" id="ARBA00022448"/>
    </source>
</evidence>
<dbReference type="GO" id="GO:0010181">
    <property type="term" value="F:FMN binding"/>
    <property type="evidence" value="ECO:0007669"/>
    <property type="project" value="InterPro"/>
</dbReference>
<comment type="cofactor">
    <cofactor evidence="9">
        <name>FMN</name>
        <dbReference type="ChEBI" id="CHEBI:58210"/>
    </cofactor>
</comment>
<proteinExistence type="inferred from homology"/>
<evidence type="ECO:0000256" key="4">
    <source>
        <dbReference type="ARBA" id="ARBA00022643"/>
    </source>
</evidence>
<evidence type="ECO:0000256" key="3">
    <source>
        <dbReference type="ARBA" id="ARBA00022630"/>
    </source>
</evidence>
<dbReference type="EC" id="7.-.-.-" evidence="9"/>
<dbReference type="GO" id="GO:0022900">
    <property type="term" value="P:electron transport chain"/>
    <property type="evidence" value="ECO:0007669"/>
    <property type="project" value="UniProtKB-UniRule"/>
</dbReference>
<evidence type="ECO:0000256" key="5">
    <source>
        <dbReference type="ARBA" id="ARBA00022692"/>
    </source>
</evidence>
<dbReference type="PANTHER" id="PTHR36118">
    <property type="entry name" value="ION-TRANSLOCATING OXIDOREDUCTASE COMPLEX SUBUNIT G"/>
    <property type="match status" value="1"/>
</dbReference>
<comment type="subunit">
    <text evidence="9">The complex is composed of six subunits: RnfA, RnfB, RnfC, RnfD, RnfE and RnfG.</text>
</comment>
<dbReference type="Proteomes" id="UP000053688">
    <property type="component" value="Unassembled WGS sequence"/>
</dbReference>
<accession>S3DKJ8</accession>
<reference evidence="11 12" key="1">
    <citation type="journal article" date="2014" name="Environ. Microbiol.">
        <title>Genomic signatures of obligate host dependence in the luminous bacterial symbiont of a vertebrate.</title>
        <authorList>
            <person name="Hendry T.A."/>
            <person name="de Wet J.R."/>
            <person name="Dunlap P.V."/>
        </authorList>
    </citation>
    <scope>NUCLEOTIDE SEQUENCE [LARGE SCALE GENOMIC DNA]</scope>
    <source>
        <strain evidence="11 12">Akat1</strain>
    </source>
</reference>
<name>S3DKJ8_9GAMM</name>
<keyword evidence="8 9" id="KW-1133">Transmembrane helix</keyword>
<keyword evidence="9" id="KW-0997">Cell inner membrane</keyword>
<keyword evidence="9" id="KW-1003">Cell membrane</keyword>
<keyword evidence="12" id="KW-1185">Reference proteome</keyword>
<keyword evidence="1 9" id="KW-0813">Transport</keyword>
<dbReference type="Pfam" id="PF04205">
    <property type="entry name" value="FMN_bind"/>
    <property type="match status" value="1"/>
</dbReference>
<keyword evidence="4 9" id="KW-0288">FMN</keyword>
<dbReference type="NCBIfam" id="TIGR01947">
    <property type="entry name" value="rnfG"/>
    <property type="match status" value="1"/>
</dbReference>
<sequence>MLTIIRKSSLTLAFFAFLSTGLVVITQYLTKHPIEQRVKEELLSTLNQIIPSELYDNNLYDSCTFVMDPLLGTNDMVPAYLATLKGQPTALTIEAVAPDGYNGKINIIVAVKVDGTITGIRVLSHQETPGLGDKIDLHVTNWILNFTGKKVNKANLWSWKIGKGNKIHFDEVVGATITSRAVIKAVKNAALYLDQNKENLFNQPFNCGGSYGIS</sequence>
<evidence type="ECO:0000259" key="10">
    <source>
        <dbReference type="SMART" id="SM00900"/>
    </source>
</evidence>
<keyword evidence="7 9" id="KW-0249">Electron transport</keyword>
<dbReference type="NCBIfam" id="NF002519">
    <property type="entry name" value="PRK01908.1"/>
    <property type="match status" value="1"/>
</dbReference>
<organism evidence="11 12">
    <name type="scientific">Candidatus Photodesmus katoptron Akat1</name>
    <dbReference type="NCBI Taxonomy" id="1236703"/>
    <lineage>
        <taxon>Bacteria</taxon>
        <taxon>Pseudomonadati</taxon>
        <taxon>Pseudomonadota</taxon>
        <taxon>Gammaproteobacteria</taxon>
        <taxon>Vibrionales</taxon>
        <taxon>Vibrionaceae</taxon>
        <taxon>Candidatus Photodesmus</taxon>
    </lineage>
</organism>
<dbReference type="AlphaFoldDB" id="S3DKJ8"/>
<keyword evidence="9" id="KW-0472">Membrane</keyword>
<evidence type="ECO:0000313" key="12">
    <source>
        <dbReference type="Proteomes" id="UP000053688"/>
    </source>
</evidence>
<dbReference type="InterPro" id="IPR010209">
    <property type="entry name" value="Ion_transpt_RnfG/RsxG"/>
</dbReference>
<dbReference type="PATRIC" id="fig|1236703.3.peg.95"/>
<evidence type="ECO:0000313" key="11">
    <source>
        <dbReference type="EMBL" id="EPE37654.1"/>
    </source>
</evidence>
<dbReference type="PANTHER" id="PTHR36118:SF1">
    <property type="entry name" value="ION-TRANSLOCATING OXIDOREDUCTASE COMPLEX SUBUNIT G"/>
    <property type="match status" value="1"/>
</dbReference>
<evidence type="ECO:0000256" key="7">
    <source>
        <dbReference type="ARBA" id="ARBA00022982"/>
    </source>
</evidence>
<dbReference type="RefSeq" id="WP_016503452.1">
    <property type="nucleotide sequence ID" value="NZ_AMSD01000001.1"/>
</dbReference>
<protein>
    <recommendedName>
        <fullName evidence="9">Ion-translocating oxidoreductase complex subunit G</fullName>
        <ecNumber evidence="9">7.-.-.-</ecNumber>
    </recommendedName>
    <alternativeName>
        <fullName evidence="9">Rnf electron transport complex subunit G</fullName>
    </alternativeName>
</protein>
<dbReference type="GO" id="GO:0005886">
    <property type="term" value="C:plasma membrane"/>
    <property type="evidence" value="ECO:0007669"/>
    <property type="project" value="UniProtKB-SubCell"/>
</dbReference>
<evidence type="ECO:0000256" key="8">
    <source>
        <dbReference type="ARBA" id="ARBA00022989"/>
    </source>
</evidence>
<dbReference type="eggNOG" id="COG4659">
    <property type="taxonomic scope" value="Bacteria"/>
</dbReference>
<dbReference type="GO" id="GO:0009055">
    <property type="term" value="F:electron transfer activity"/>
    <property type="evidence" value="ECO:0007669"/>
    <property type="project" value="InterPro"/>
</dbReference>
<feature type="domain" description="FMN-binding" evidence="10">
    <location>
        <begin position="100"/>
        <end position="193"/>
    </location>
</feature>
<gene>
    <name evidence="9" type="primary">rnfG</name>
    <name evidence="11" type="ORF">O1U_0109</name>
</gene>
<dbReference type="HAMAP" id="MF_00479">
    <property type="entry name" value="RsxG_RnfG"/>
    <property type="match status" value="1"/>
</dbReference>
<comment type="subcellular location">
    <subcellularLocation>
        <location evidence="9">Cell inner membrane</location>
        <topology evidence="9">Single-pass membrane protein</topology>
    </subcellularLocation>
</comment>
<feature type="modified residue" description="FMN phosphoryl threonine" evidence="9">
    <location>
        <position position="176"/>
    </location>
</feature>
<keyword evidence="2 9" id="KW-0597">Phosphoprotein</keyword>
<evidence type="ECO:0000256" key="9">
    <source>
        <dbReference type="HAMAP-Rule" id="MF_00479"/>
    </source>
</evidence>
<keyword evidence="3 9" id="KW-0285">Flavoprotein</keyword>
<dbReference type="STRING" id="28176.CF66_2322"/>
<dbReference type="EMBL" id="AMSD01000001">
    <property type="protein sequence ID" value="EPE37654.1"/>
    <property type="molecule type" value="Genomic_DNA"/>
</dbReference>
<dbReference type="PIRSF" id="PIRSF006091">
    <property type="entry name" value="E_trnsport_RnfG"/>
    <property type="match status" value="1"/>
</dbReference>
<dbReference type="InterPro" id="IPR007329">
    <property type="entry name" value="FMN-bd"/>
</dbReference>
<comment type="similarity">
    <text evidence="9">Belongs to the RnfG family.</text>
</comment>
<dbReference type="SMART" id="SM00900">
    <property type="entry name" value="FMN_bind"/>
    <property type="match status" value="1"/>
</dbReference>
<comment type="function">
    <text evidence="9">Part of a membrane-bound complex that couples electron transfer with translocation of ions across the membrane.</text>
</comment>
<evidence type="ECO:0000256" key="6">
    <source>
        <dbReference type="ARBA" id="ARBA00022967"/>
    </source>
</evidence>
<keyword evidence="5 9" id="KW-0812">Transmembrane</keyword>
<comment type="caution">
    <text evidence="11">The sequence shown here is derived from an EMBL/GenBank/DDBJ whole genome shotgun (WGS) entry which is preliminary data.</text>
</comment>
<keyword evidence="6 9" id="KW-1278">Translocase</keyword>